<keyword evidence="1" id="KW-0812">Transmembrane</keyword>
<name>A0A1Y1VJY9_9FUNG</name>
<feature type="transmembrane region" description="Helical" evidence="1">
    <location>
        <begin position="716"/>
        <end position="737"/>
    </location>
</feature>
<dbReference type="InterPro" id="IPR011050">
    <property type="entry name" value="Pectin_lyase_fold/virulence"/>
</dbReference>
<dbReference type="InterPro" id="IPR000742">
    <property type="entry name" value="EGF"/>
</dbReference>
<keyword evidence="1" id="KW-1133">Transmembrane helix</keyword>
<dbReference type="EMBL" id="MCFH01000005">
    <property type="protein sequence ID" value="ORX57678.1"/>
    <property type="molecule type" value="Genomic_DNA"/>
</dbReference>
<evidence type="ECO:0000259" key="3">
    <source>
        <dbReference type="PROSITE" id="PS01186"/>
    </source>
</evidence>
<feature type="transmembrane region" description="Helical" evidence="1">
    <location>
        <begin position="1077"/>
        <end position="1100"/>
    </location>
</feature>
<feature type="domain" description="EGF-like" evidence="2 3">
    <location>
        <begin position="621"/>
        <end position="632"/>
    </location>
</feature>
<dbReference type="PANTHER" id="PTHR11319">
    <property type="entry name" value="G PROTEIN-COUPLED RECEPTOR-RELATED"/>
    <property type="match status" value="1"/>
</dbReference>
<dbReference type="PANTHER" id="PTHR11319:SF35">
    <property type="entry name" value="OUTER MEMBRANE PROTEIN PMPC-RELATED"/>
    <property type="match status" value="1"/>
</dbReference>
<feature type="transmembrane region" description="Helical" evidence="1">
    <location>
        <begin position="1043"/>
        <end position="1065"/>
    </location>
</feature>
<reference evidence="4 5" key="2">
    <citation type="submission" date="2016-08" db="EMBL/GenBank/DDBJ databases">
        <title>Pervasive Adenine N6-methylation of Active Genes in Fungi.</title>
        <authorList>
            <consortium name="DOE Joint Genome Institute"/>
            <person name="Mondo S.J."/>
            <person name="Dannebaum R.O."/>
            <person name="Kuo R.C."/>
            <person name="Labutti K."/>
            <person name="Haridas S."/>
            <person name="Kuo A."/>
            <person name="Salamov A."/>
            <person name="Ahrendt S.R."/>
            <person name="Lipzen A."/>
            <person name="Sullivan W."/>
            <person name="Andreopoulos W.B."/>
            <person name="Clum A."/>
            <person name="Lindquist E."/>
            <person name="Daum C."/>
            <person name="Ramamoorthy G.K."/>
            <person name="Gryganskyi A."/>
            <person name="Culley D."/>
            <person name="Magnuson J.K."/>
            <person name="James T.Y."/>
            <person name="O'Malley M.A."/>
            <person name="Stajich J.E."/>
            <person name="Spatafora J.W."/>
            <person name="Visel A."/>
            <person name="Grigoriev I.V."/>
        </authorList>
    </citation>
    <scope>NUCLEOTIDE SEQUENCE [LARGE SCALE GENOMIC DNA]</scope>
    <source>
        <strain evidence="5">finn</strain>
    </source>
</reference>
<feature type="transmembrane region" description="Helical" evidence="1">
    <location>
        <begin position="955"/>
        <end position="979"/>
    </location>
</feature>
<keyword evidence="5" id="KW-1185">Reference proteome</keyword>
<feature type="transmembrane region" description="Helical" evidence="1">
    <location>
        <begin position="682"/>
        <end position="704"/>
    </location>
</feature>
<organism evidence="4 5">
    <name type="scientific">Piromyces finnis</name>
    <dbReference type="NCBI Taxonomy" id="1754191"/>
    <lineage>
        <taxon>Eukaryota</taxon>
        <taxon>Fungi</taxon>
        <taxon>Fungi incertae sedis</taxon>
        <taxon>Chytridiomycota</taxon>
        <taxon>Chytridiomycota incertae sedis</taxon>
        <taxon>Neocallimastigomycetes</taxon>
        <taxon>Neocallimastigales</taxon>
        <taxon>Neocallimastigaceae</taxon>
        <taxon>Piromyces</taxon>
    </lineage>
</organism>
<gene>
    <name evidence="4" type="ORF">BCR36DRAFT_459391</name>
</gene>
<dbReference type="Proteomes" id="UP000193719">
    <property type="component" value="Unassembled WGS sequence"/>
</dbReference>
<proteinExistence type="predicted"/>
<protein>
    <recommendedName>
        <fullName evidence="2 3">EGF-like domain-containing protein</fullName>
    </recommendedName>
</protein>
<evidence type="ECO:0000313" key="4">
    <source>
        <dbReference type="EMBL" id="ORX57678.1"/>
    </source>
</evidence>
<dbReference type="PROSITE" id="PS00022">
    <property type="entry name" value="EGF_1"/>
    <property type="match status" value="1"/>
</dbReference>
<keyword evidence="1" id="KW-0472">Membrane</keyword>
<evidence type="ECO:0000259" key="2">
    <source>
        <dbReference type="PROSITE" id="PS00022"/>
    </source>
</evidence>
<comment type="caution">
    <text evidence="4">The sequence shown here is derived from an EMBL/GenBank/DDBJ whole genome shotgun (WGS) entry which is preliminary data.</text>
</comment>
<dbReference type="SUPFAM" id="SSF51126">
    <property type="entry name" value="Pectin lyase-like"/>
    <property type="match status" value="1"/>
</dbReference>
<reference evidence="4 5" key="1">
    <citation type="submission" date="2016-08" db="EMBL/GenBank/DDBJ databases">
        <title>Genomes of anaerobic fungi encode conserved fungal cellulosomes for biomass hydrolysis.</title>
        <authorList>
            <consortium name="DOE Joint Genome Institute"/>
            <person name="Haitjema C.H."/>
            <person name="Gilmore S.P."/>
            <person name="Henske J.K."/>
            <person name="Solomon K.V."/>
            <person name="De Groot R."/>
            <person name="Kuo A."/>
            <person name="Mondo S.J."/>
            <person name="Salamov A.A."/>
            <person name="Labutti K."/>
            <person name="Zhao Z."/>
            <person name="Chiniquy J."/>
            <person name="Barry K."/>
            <person name="Brewer H.M."/>
            <person name="Purvine S.O."/>
            <person name="Wright A.T."/>
            <person name="Boxma B."/>
            <person name="Van Alen T."/>
            <person name="Hackstein J.H."/>
            <person name="Baker S.E."/>
            <person name="Grigoriev I.V."/>
            <person name="O'Malley M.A."/>
        </authorList>
    </citation>
    <scope>NUCLEOTIDE SEQUENCE [LARGE SCALE GENOMIC DNA]</scope>
    <source>
        <strain evidence="5">finn</strain>
    </source>
</reference>
<feature type="transmembrane region" description="Helical" evidence="1">
    <location>
        <begin position="1010"/>
        <end position="1031"/>
    </location>
</feature>
<evidence type="ECO:0000313" key="5">
    <source>
        <dbReference type="Proteomes" id="UP000193719"/>
    </source>
</evidence>
<dbReference type="OrthoDB" id="10569232at2759"/>
<feature type="transmembrane region" description="Helical" evidence="1">
    <location>
        <begin position="650"/>
        <end position="670"/>
    </location>
</feature>
<dbReference type="PROSITE" id="PS01186">
    <property type="entry name" value="EGF_2"/>
    <property type="match status" value="1"/>
</dbReference>
<sequence length="1186" mass="135823">MIFNQASSITLDNCYFSKLGKAIAFNYDVVLYTSINTNNHLKISNSVFEDINIESKTPMINSDGLVLEIYNTTYRNCHSNAGYLFNIMNHNEKGYITIDNSIFQDTATLIHGNSINCNILNSQFNNIEIKNSMPAISDSKYSKFTISDTKFYNLNINHALFGEESIYKLNNIKLSKIKTNSKSLFHFIYNNIEISNIEAENISCLGESGNTSFILYDSGETKNYLSIKNLHICNSTTNGPLIKVIGDQSKVNIENSEIHDISSFGSIIELLNEKNEIMMNDLKFYNNINNDKLSCGNIHFINKLNLTIKNSKFFNNFCKSNGGAICIENISKIDLELNHNEFFNNKAMNGGALYLTNGSNLKENETMNITIQNNIFQKNIANDFGGAIYSNFSKLYLASTKNNSIIYNEAGIMGGGLYSPKSANKNLFNLNDFVIENNTVNSFIDNYTTKPSYIKLENEFSNNFVNITTGSYLHLLFKLYDEYDNIIEDPTKNYSSMILKIILKEKYNNTSEGTPYSLSENIGTFIYGKCEFNNFRIFSKPNTYTMKLMIENYNDDIMFKNSELEIKVNSCNENQIKMYNKKGILYCETPKCKPECPVGITASCIPDSNNENINNPNKNICSCYSGWEGQYCQNKKFIDFNKIKNSITTINIAILSILLVYIIFIVHYKDIIIIKDEGCNKILLFSIGICLFFISIFFIPQLNYTECLLNFVTKHIGISFLLIIQYIYVSLGLELGISNKKLSKDNIVSTFKSNDGIPSMNSDISISVNSPSSIFTPKQQETNKIINQKTSDNYSTSYSIKSNKYAITSNQETTINENNKRMSIIESQYSNNCENIVNSNGMCETINYGNDASNNNEMCETINYGNYASNNNEMCETINYGYVTSNNNSDFDKNRQNKDHQNSLQINTKNINKNKLSISHININDTPKNNENPNALSKNKNYKAIKKSIKRAHSIFIDICIIYPIFILITLLVSVLIIVDERKREDLKINTIQNKNGEWTYKCNINNINIIYHFLEMSILLVILCKGVIIFKYECIFRCTRSITYSSLTSVILGPAINIFSILFLDNQQYEKTVLELMLNSICYIICFILFSWNIIFYIIKNGNKTNYKDYFVYVDHDEKLCKNAFICSYEIIDDFKEKNNPIIKDYINFYKICSRTFEISGRKLKYIDVKSKIKIIKETFKSNSK</sequence>
<accession>A0A1Y1VJY9</accession>
<evidence type="ECO:0000256" key="1">
    <source>
        <dbReference type="SAM" id="Phobius"/>
    </source>
</evidence>
<dbReference type="AlphaFoldDB" id="A0A1Y1VJY9"/>